<dbReference type="OrthoDB" id="432010at2759"/>
<dbReference type="Proteomes" id="UP000799537">
    <property type="component" value="Unassembled WGS sequence"/>
</dbReference>
<keyword evidence="2 3" id="KW-0456">Lyase</keyword>
<dbReference type="EMBL" id="ML993641">
    <property type="protein sequence ID" value="KAF2159227.1"/>
    <property type="molecule type" value="Genomic_DNA"/>
</dbReference>
<protein>
    <recommendedName>
        <fullName evidence="4">Amidohydrolase-related domain-containing protein</fullName>
    </recommendedName>
</protein>
<dbReference type="RefSeq" id="XP_033660116.1">
    <property type="nucleotide sequence ID" value="XM_033819073.1"/>
</dbReference>
<accession>A0A6A6BWS1</accession>
<keyword evidence="6" id="KW-1185">Reference proteome</keyword>
<name>A0A6A6BWS1_ZASCE</name>
<dbReference type="Pfam" id="PF04909">
    <property type="entry name" value="Amidohydro_2"/>
    <property type="match status" value="1"/>
</dbReference>
<evidence type="ECO:0000256" key="1">
    <source>
        <dbReference type="ARBA" id="ARBA00022793"/>
    </source>
</evidence>
<dbReference type="SUPFAM" id="SSF51556">
    <property type="entry name" value="Metallo-dependent hydrolases"/>
    <property type="match status" value="1"/>
</dbReference>
<dbReference type="Gene3D" id="3.20.20.140">
    <property type="entry name" value="Metal-dependent hydrolases"/>
    <property type="match status" value="2"/>
</dbReference>
<dbReference type="GeneID" id="54572345"/>
<evidence type="ECO:0000313" key="5">
    <source>
        <dbReference type="EMBL" id="KAF2159227.1"/>
    </source>
</evidence>
<evidence type="ECO:0000256" key="3">
    <source>
        <dbReference type="RuleBase" id="RU366045"/>
    </source>
</evidence>
<comment type="similarity">
    <text evidence="3">Belongs to the metallo-dependent hydrolases superfamily.</text>
</comment>
<dbReference type="PANTHER" id="PTHR21240">
    <property type="entry name" value="2-AMINO-3-CARBOXYLMUCONATE-6-SEMIALDEHYDE DECARBOXYLASE"/>
    <property type="match status" value="1"/>
</dbReference>
<dbReference type="GO" id="GO:0019748">
    <property type="term" value="P:secondary metabolic process"/>
    <property type="evidence" value="ECO:0007669"/>
    <property type="project" value="TreeGrafter"/>
</dbReference>
<dbReference type="GO" id="GO:0016831">
    <property type="term" value="F:carboxy-lyase activity"/>
    <property type="evidence" value="ECO:0007669"/>
    <property type="project" value="UniProtKB-KW"/>
</dbReference>
<reference evidence="5" key="1">
    <citation type="journal article" date="2020" name="Stud. Mycol.">
        <title>101 Dothideomycetes genomes: a test case for predicting lifestyles and emergence of pathogens.</title>
        <authorList>
            <person name="Haridas S."/>
            <person name="Albert R."/>
            <person name="Binder M."/>
            <person name="Bloem J."/>
            <person name="Labutti K."/>
            <person name="Salamov A."/>
            <person name="Andreopoulos B."/>
            <person name="Baker S."/>
            <person name="Barry K."/>
            <person name="Bills G."/>
            <person name="Bluhm B."/>
            <person name="Cannon C."/>
            <person name="Castanera R."/>
            <person name="Culley D."/>
            <person name="Daum C."/>
            <person name="Ezra D."/>
            <person name="Gonzalez J."/>
            <person name="Henrissat B."/>
            <person name="Kuo A."/>
            <person name="Liang C."/>
            <person name="Lipzen A."/>
            <person name="Lutzoni F."/>
            <person name="Magnuson J."/>
            <person name="Mondo S."/>
            <person name="Nolan M."/>
            <person name="Ohm R."/>
            <person name="Pangilinan J."/>
            <person name="Park H.-J."/>
            <person name="Ramirez L."/>
            <person name="Alfaro M."/>
            <person name="Sun H."/>
            <person name="Tritt A."/>
            <person name="Yoshinaga Y."/>
            <person name="Zwiers L.-H."/>
            <person name="Turgeon B."/>
            <person name="Goodwin S."/>
            <person name="Spatafora J."/>
            <person name="Crous P."/>
            <person name="Grigoriev I."/>
        </authorList>
    </citation>
    <scope>NUCLEOTIDE SEQUENCE</scope>
    <source>
        <strain evidence="5">ATCC 36951</strain>
    </source>
</reference>
<gene>
    <name evidence="5" type="ORF">M409DRAFT_71215</name>
</gene>
<dbReference type="GO" id="GO:0005829">
    <property type="term" value="C:cytosol"/>
    <property type="evidence" value="ECO:0007669"/>
    <property type="project" value="TreeGrafter"/>
</dbReference>
<dbReference type="GO" id="GO:0016787">
    <property type="term" value="F:hydrolase activity"/>
    <property type="evidence" value="ECO:0007669"/>
    <property type="project" value="InterPro"/>
</dbReference>
<dbReference type="AlphaFoldDB" id="A0A6A6BWS1"/>
<dbReference type="InterPro" id="IPR006680">
    <property type="entry name" value="Amidohydro-rel"/>
</dbReference>
<evidence type="ECO:0000259" key="4">
    <source>
        <dbReference type="Pfam" id="PF04909"/>
    </source>
</evidence>
<dbReference type="InterPro" id="IPR032466">
    <property type="entry name" value="Metal_Hydrolase"/>
</dbReference>
<keyword evidence="1 3" id="KW-0210">Decarboxylase</keyword>
<organism evidence="5 6">
    <name type="scientific">Zasmidium cellare ATCC 36951</name>
    <dbReference type="NCBI Taxonomy" id="1080233"/>
    <lineage>
        <taxon>Eukaryota</taxon>
        <taxon>Fungi</taxon>
        <taxon>Dikarya</taxon>
        <taxon>Ascomycota</taxon>
        <taxon>Pezizomycotina</taxon>
        <taxon>Dothideomycetes</taxon>
        <taxon>Dothideomycetidae</taxon>
        <taxon>Mycosphaerellales</taxon>
        <taxon>Mycosphaerellaceae</taxon>
        <taxon>Zasmidium</taxon>
    </lineage>
</organism>
<sequence>MLHGKIVLEEAYEEPDKVEAKRALLGERLELSKKHGIGYTILSVTGPGCQMIVDPDEAAREAGRLNDHLYEQIKDSREHFGGFASLSMHDPVQAGEELRRCVKELDFHGALLYNFQHAGADAYTWHFYDEPRYDAFWAVCVELNVPIYIHPSLPAGYHDEAFEKAYSGLEGKYLVGPPFQFATGVSLHLLRIIVSGVFDRFSFLQIIHNLYITTSGDFYTPALKYVVEEVGVERVLFSVDYPYETIERAVGVEGYVDVGKGNARRLFGLEGEE</sequence>
<dbReference type="InterPro" id="IPR032465">
    <property type="entry name" value="ACMSD"/>
</dbReference>
<feature type="domain" description="Amidohydrolase-related" evidence="4">
    <location>
        <begin position="52"/>
        <end position="206"/>
    </location>
</feature>
<dbReference type="PANTHER" id="PTHR21240:SF31">
    <property type="entry name" value="AMIDOHYDROLASE FAMILY PROTEIN (AFU_ORTHOLOGUE AFUA_7G05840)"/>
    <property type="match status" value="1"/>
</dbReference>
<evidence type="ECO:0000256" key="2">
    <source>
        <dbReference type="ARBA" id="ARBA00023239"/>
    </source>
</evidence>
<evidence type="ECO:0000313" key="6">
    <source>
        <dbReference type="Proteomes" id="UP000799537"/>
    </source>
</evidence>
<proteinExistence type="inferred from homology"/>